<evidence type="ECO:0000313" key="1">
    <source>
        <dbReference type="EMBL" id="KMR04968.1"/>
    </source>
</evidence>
<dbReference type="OrthoDB" id="10061064at2759"/>
<accession>A0A0J7LAW8</accession>
<keyword evidence="2" id="KW-1185">Reference proteome</keyword>
<comment type="caution">
    <text evidence="1">The sequence shown here is derived from an EMBL/GenBank/DDBJ whole genome shotgun (WGS) entry which is preliminary data.</text>
</comment>
<sequence length="189" mass="21593">MDVRTVQNWLNRLPDDWSSPQSPDELVIQNRGRRKSIVWSPDLNTYKRHSLLSLSARDHTPIKSPSTSNMALRDAARKRLSLGDTHQSEFSTPKSKKKRTLLSSRMSLDARNMPRQRSDDNFVNALRDLSHEQLVRLIMELVYAQEDENSNRSGKNTARIPTLGLIDALCIGGMENRQRITRLEEAGSL</sequence>
<evidence type="ECO:0000313" key="2">
    <source>
        <dbReference type="Proteomes" id="UP000036403"/>
    </source>
</evidence>
<proteinExistence type="predicted"/>
<protein>
    <submittedName>
        <fullName evidence="1">Uncharacterized protein</fullName>
    </submittedName>
</protein>
<organism evidence="1 2">
    <name type="scientific">Lasius niger</name>
    <name type="common">Black garden ant</name>
    <dbReference type="NCBI Taxonomy" id="67767"/>
    <lineage>
        <taxon>Eukaryota</taxon>
        <taxon>Metazoa</taxon>
        <taxon>Ecdysozoa</taxon>
        <taxon>Arthropoda</taxon>
        <taxon>Hexapoda</taxon>
        <taxon>Insecta</taxon>
        <taxon>Pterygota</taxon>
        <taxon>Neoptera</taxon>
        <taxon>Endopterygota</taxon>
        <taxon>Hymenoptera</taxon>
        <taxon>Apocrita</taxon>
        <taxon>Aculeata</taxon>
        <taxon>Formicoidea</taxon>
        <taxon>Formicidae</taxon>
        <taxon>Formicinae</taxon>
        <taxon>Lasius</taxon>
        <taxon>Lasius</taxon>
    </lineage>
</organism>
<reference evidence="1 2" key="1">
    <citation type="submission" date="2015-04" db="EMBL/GenBank/DDBJ databases">
        <title>Lasius niger genome sequencing.</title>
        <authorList>
            <person name="Konorov E.A."/>
            <person name="Nikitin M.A."/>
            <person name="Kirill M.V."/>
            <person name="Chang P."/>
        </authorList>
    </citation>
    <scope>NUCLEOTIDE SEQUENCE [LARGE SCALE GENOMIC DNA]</scope>
    <source>
        <tissue evidence="1">Whole</tissue>
    </source>
</reference>
<dbReference type="STRING" id="67767.A0A0J7LAW8"/>
<dbReference type="EMBL" id="LBMM01000099">
    <property type="protein sequence ID" value="KMR04968.1"/>
    <property type="molecule type" value="Genomic_DNA"/>
</dbReference>
<dbReference type="Proteomes" id="UP000036403">
    <property type="component" value="Unassembled WGS sequence"/>
</dbReference>
<gene>
    <name evidence="1" type="ORF">RF55_316</name>
</gene>
<name>A0A0J7LAW8_LASNI</name>
<dbReference type="PaxDb" id="67767-A0A0J7LAW8"/>
<dbReference type="AlphaFoldDB" id="A0A0J7LAW8"/>